<evidence type="ECO:0000256" key="1">
    <source>
        <dbReference type="ARBA" id="ARBA00003495"/>
    </source>
</evidence>
<dbReference type="EC" id="3.6.1.23" evidence="3"/>
<accession>E3T4I9</accession>
<dbReference type="EMBL" id="GU244497">
    <property type="protein sequence ID" value="ADO67102.1"/>
    <property type="molecule type" value="Genomic_DNA"/>
</dbReference>
<evidence type="ECO:0000256" key="4">
    <source>
        <dbReference type="ARBA" id="ARBA00023080"/>
    </source>
</evidence>
<dbReference type="InterPro" id="IPR008181">
    <property type="entry name" value="dUTPase"/>
</dbReference>
<dbReference type="GO" id="GO:0004170">
    <property type="term" value="F:dUTP diphosphatase activity"/>
    <property type="evidence" value="ECO:0007669"/>
    <property type="project" value="UniProtKB-EC"/>
</dbReference>
<evidence type="ECO:0000256" key="3">
    <source>
        <dbReference type="ARBA" id="ARBA00012379"/>
    </source>
</evidence>
<dbReference type="GO" id="GO:0046081">
    <property type="term" value="P:dUTP catabolic process"/>
    <property type="evidence" value="ECO:0007669"/>
    <property type="project" value="InterPro"/>
</dbReference>
<dbReference type="Gene3D" id="2.70.40.10">
    <property type="match status" value="1"/>
</dbReference>
<protein>
    <recommendedName>
        <fullName evidence="3">dUTP diphosphatase</fullName>
        <ecNumber evidence="3">3.6.1.23</ecNumber>
    </recommendedName>
</protein>
<dbReference type="OrthoDB" id="26533at10239"/>
<evidence type="ECO:0000313" key="6">
    <source>
        <dbReference type="EMBL" id="ADO67102.1"/>
    </source>
</evidence>
<comment type="similarity">
    <text evidence="2">Belongs to the dUTPase family.</text>
</comment>
<evidence type="ECO:0000256" key="2">
    <source>
        <dbReference type="ARBA" id="ARBA00006581"/>
    </source>
</evidence>
<dbReference type="SUPFAM" id="SSF51283">
    <property type="entry name" value="dUTPase-like"/>
    <property type="match status" value="1"/>
</dbReference>
<reference evidence="6 7" key="1">
    <citation type="journal article" date="2010" name="Proc. Natl. Acad. Sci. U.S.A.">
        <title>Giant virus with a remarkable complement of genes infects marine zooplankton.</title>
        <authorList>
            <person name="Fischer M.G."/>
            <person name="Allen M.J."/>
            <person name="Wilson W.H."/>
            <person name="Suttle C.A."/>
        </authorList>
    </citation>
    <scope>NUCLEOTIDE SEQUENCE [LARGE SCALE GENOMIC DNA]</scope>
    <source>
        <strain evidence="6 7">BV-PW1</strain>
    </source>
</reference>
<sequence length="163" mass="17843">MSCKYILEIKLSKDFPLDIKDHYSNYECNGSDSGVDLIVPQNMNGTIGSVITLNHQISCQLCKYVDNKFVGYVSYWLLPRSSISKTNFRMANSVGLIDSGYRGNIMAKLDIIPHGGSNTYTITKNTKLFQIAVGDLTPISQVKIVETLSTTSRGEGGFGSTGT</sequence>
<dbReference type="GO" id="GO:0006226">
    <property type="term" value="P:dUMP biosynthetic process"/>
    <property type="evidence" value="ECO:0007669"/>
    <property type="project" value="InterPro"/>
</dbReference>
<dbReference type="RefSeq" id="YP_003969701.1">
    <property type="nucleotide sequence ID" value="NC_014637.1"/>
</dbReference>
<comment type="function">
    <text evidence="1">This enzyme is involved in nucleotide metabolism: it produces dUMP, the immediate precursor of thymidine nucleotides and it decreases the intracellular concentration of dUTP so that uracil cannot be incorporated into DNA.</text>
</comment>
<gene>
    <name evidence="6" type="ORF">crov069</name>
</gene>
<feature type="domain" description="dUTPase-like" evidence="5">
    <location>
        <begin position="32"/>
        <end position="162"/>
    </location>
</feature>
<dbReference type="InterPro" id="IPR036157">
    <property type="entry name" value="dUTPase-like_sf"/>
</dbReference>
<dbReference type="GeneID" id="9887471"/>
<dbReference type="PANTHER" id="PTHR11241">
    <property type="entry name" value="DEOXYURIDINE 5'-TRIPHOSPHATE NUCLEOTIDOHYDROLASE"/>
    <property type="match status" value="1"/>
</dbReference>
<organism evidence="6 7">
    <name type="scientific">Cafeteria roenbergensis virus (strain BV-PW1)</name>
    <name type="common">CroV</name>
    <dbReference type="NCBI Taxonomy" id="693272"/>
    <lineage>
        <taxon>Viruses</taxon>
        <taxon>Varidnaviria</taxon>
        <taxon>Bamfordvirae</taxon>
        <taxon>Nucleocytoviricota</taxon>
        <taxon>Megaviricetes</taxon>
        <taxon>Imitervirales</taxon>
        <taxon>Mimiviridae</taxon>
        <taxon>Aliimimivirinae</taxon>
        <taxon>Rheavirus</taxon>
        <taxon>Rheavirus sinusmexicani</taxon>
    </lineage>
</organism>
<dbReference type="Pfam" id="PF00692">
    <property type="entry name" value="dUTPase"/>
    <property type="match status" value="1"/>
</dbReference>
<name>E3T4I9_CROVB</name>
<dbReference type="PANTHER" id="PTHR11241:SF0">
    <property type="entry name" value="DEOXYURIDINE 5'-TRIPHOSPHATE NUCLEOTIDOHYDROLASE"/>
    <property type="match status" value="1"/>
</dbReference>
<keyword evidence="4" id="KW-0546">Nucleotide metabolism</keyword>
<dbReference type="GO" id="GO:0000287">
    <property type="term" value="F:magnesium ion binding"/>
    <property type="evidence" value="ECO:0007669"/>
    <property type="project" value="InterPro"/>
</dbReference>
<keyword evidence="7" id="KW-1185">Reference proteome</keyword>
<evidence type="ECO:0000313" key="7">
    <source>
        <dbReference type="Proteomes" id="UP000029781"/>
    </source>
</evidence>
<dbReference type="Proteomes" id="UP000029781">
    <property type="component" value="Segment"/>
</dbReference>
<proteinExistence type="inferred from homology"/>
<dbReference type="KEGG" id="vg:9887471"/>
<dbReference type="InterPro" id="IPR029054">
    <property type="entry name" value="dUTPase-like"/>
</dbReference>
<evidence type="ECO:0000259" key="5">
    <source>
        <dbReference type="Pfam" id="PF00692"/>
    </source>
</evidence>
<organismHost>
    <name type="scientific">Cafeteria roenbergensis</name>
    <name type="common">Marine flagellate</name>
    <dbReference type="NCBI Taxonomy" id="33653"/>
</organismHost>